<dbReference type="OrthoDB" id="9784988at2"/>
<dbReference type="eggNOG" id="COG0242">
    <property type="taxonomic scope" value="Bacteria"/>
</dbReference>
<dbReference type="STRING" id="246199.CUS_6051"/>
<dbReference type="EC" id="3.5.1.88" evidence="3"/>
<comment type="similarity">
    <text evidence="1">Belongs to the polypeptide deformylase family.</text>
</comment>
<dbReference type="InterPro" id="IPR036821">
    <property type="entry name" value="Peptide_deformylase_sf"/>
</dbReference>
<dbReference type="RefSeq" id="WP_002850240.1">
    <property type="nucleotide sequence ID" value="NZ_ADKM02000086.1"/>
</dbReference>
<name>E9SD39_RUMAL</name>
<dbReference type="AlphaFoldDB" id="E9SD39"/>
<keyword evidence="4" id="KW-1185">Reference proteome</keyword>
<evidence type="ECO:0000256" key="2">
    <source>
        <dbReference type="ARBA" id="ARBA00023004"/>
    </source>
</evidence>
<sequence>MVKEIVKDIIFLKKKSVKADTKDMQIITDLQDTLKANHDRCVGMAANMIGYSKRIIIFTAGIMDIVMINPVIVKKARPYETEEGCLSLTGVRKTKRWEMITVEYLDTSFKKKRGDFTGFVAQIIQHECDHLDGIII</sequence>
<dbReference type="EMBL" id="ADKM02000086">
    <property type="protein sequence ID" value="EGC02830.1"/>
    <property type="molecule type" value="Genomic_DNA"/>
</dbReference>
<accession>E9SD39</accession>
<dbReference type="PANTHER" id="PTHR10458:SF22">
    <property type="entry name" value="PEPTIDE DEFORMYLASE"/>
    <property type="match status" value="1"/>
</dbReference>
<dbReference type="Gene3D" id="3.90.45.10">
    <property type="entry name" value="Peptide deformylase"/>
    <property type="match status" value="1"/>
</dbReference>
<dbReference type="NCBIfam" id="NF006670">
    <property type="entry name" value="PRK09218.1"/>
    <property type="match status" value="1"/>
</dbReference>
<dbReference type="Proteomes" id="UP000004259">
    <property type="component" value="Unassembled WGS sequence"/>
</dbReference>
<evidence type="ECO:0000313" key="4">
    <source>
        <dbReference type="Proteomes" id="UP000004259"/>
    </source>
</evidence>
<dbReference type="GO" id="GO:0042586">
    <property type="term" value="F:peptide deformylase activity"/>
    <property type="evidence" value="ECO:0007669"/>
    <property type="project" value="UniProtKB-EC"/>
</dbReference>
<dbReference type="InterPro" id="IPR023635">
    <property type="entry name" value="Peptide_deformylase"/>
</dbReference>
<proteinExistence type="inferred from homology"/>
<evidence type="ECO:0000313" key="3">
    <source>
        <dbReference type="EMBL" id="EGC02830.1"/>
    </source>
</evidence>
<dbReference type="PANTHER" id="PTHR10458">
    <property type="entry name" value="PEPTIDE DEFORMYLASE"/>
    <property type="match status" value="1"/>
</dbReference>
<organism evidence="3 4">
    <name type="scientific">Ruminococcus albus 8</name>
    <dbReference type="NCBI Taxonomy" id="246199"/>
    <lineage>
        <taxon>Bacteria</taxon>
        <taxon>Bacillati</taxon>
        <taxon>Bacillota</taxon>
        <taxon>Clostridia</taxon>
        <taxon>Eubacteriales</taxon>
        <taxon>Oscillospiraceae</taxon>
        <taxon>Ruminococcus</taxon>
    </lineage>
</organism>
<dbReference type="SUPFAM" id="SSF56420">
    <property type="entry name" value="Peptide deformylase"/>
    <property type="match status" value="1"/>
</dbReference>
<comment type="caution">
    <text evidence="3">The sequence shown here is derived from an EMBL/GenBank/DDBJ whole genome shotgun (WGS) entry which is preliminary data.</text>
</comment>
<protein>
    <submittedName>
        <fullName evidence="3">Peptide deformylase</fullName>
        <ecNumber evidence="3">3.5.1.88</ecNumber>
    </submittedName>
</protein>
<gene>
    <name evidence="3" type="primary">def</name>
    <name evidence="3" type="ORF">CUS_6051</name>
</gene>
<dbReference type="PIRSF" id="PIRSF004749">
    <property type="entry name" value="Pep_def"/>
    <property type="match status" value="1"/>
</dbReference>
<keyword evidence="3" id="KW-0378">Hydrolase</keyword>
<dbReference type="PRINTS" id="PR01576">
    <property type="entry name" value="PDEFORMYLASE"/>
</dbReference>
<dbReference type="Pfam" id="PF01327">
    <property type="entry name" value="Pep_deformylase"/>
    <property type="match status" value="1"/>
</dbReference>
<keyword evidence="2" id="KW-0408">Iron</keyword>
<dbReference type="CDD" id="cd00487">
    <property type="entry name" value="Pep_deformylase"/>
    <property type="match status" value="1"/>
</dbReference>
<evidence type="ECO:0000256" key="1">
    <source>
        <dbReference type="ARBA" id="ARBA00010759"/>
    </source>
</evidence>
<reference evidence="3 4" key="1">
    <citation type="submission" date="2011-02" db="EMBL/GenBank/DDBJ databases">
        <authorList>
            <person name="Nelson K.E."/>
            <person name="Sutton G."/>
            <person name="Torralba M."/>
            <person name="Durkin S."/>
            <person name="Harkins D."/>
            <person name="Montgomery R."/>
            <person name="Ziemer C."/>
            <person name="Klaassens E."/>
            <person name="Ocuiv P."/>
            <person name="Morrison M."/>
        </authorList>
    </citation>
    <scope>NUCLEOTIDE SEQUENCE [LARGE SCALE GENOMIC DNA]</scope>
    <source>
        <strain evidence="3 4">8</strain>
    </source>
</reference>